<proteinExistence type="predicted"/>
<dbReference type="Proteomes" id="UP000625316">
    <property type="component" value="Unassembled WGS sequence"/>
</dbReference>
<evidence type="ECO:0000313" key="2">
    <source>
        <dbReference type="EMBL" id="MBE9032503.1"/>
    </source>
</evidence>
<sequence>MPIPRHTHRSSGGKVFMDFVQTADGSLRLTCPKWEIWLATGVLSVIGAGLVLAGLRLLLIGQIFGLLFVLMGGGLFVGLRQLQGSNVGSEFDRRQRVAILRDVRSRQSPSVVFDRIKQIQVRSGGQNKFSLSIVEVITDDATYTITQGWEMWQAEDLAQRLGGIVQCSVVSAAGQSLPAIARPELTPRPRRPQAPLSARILTGISYSLIGLLIVTTGYMVYRAEQPLTQVIALSGPTVIAVNQQGELHLYSVLHGRIQVFDADGKFQHSIKTAGHEGKSGANLCGGGEHPILLENRTSRTVYDIQKTKLTYRKKRGAPKFCRRSRNKSVAAWNDRLYIVKDWPMRLIMRQRGQVDRVIIRGSWWETIAGKSLFFFGITSGLLFIMLWIGLCLKIRHDSVE</sequence>
<evidence type="ECO:0000256" key="1">
    <source>
        <dbReference type="SAM" id="Phobius"/>
    </source>
</evidence>
<keyword evidence="1" id="KW-0472">Membrane</keyword>
<feature type="transmembrane region" description="Helical" evidence="1">
    <location>
        <begin position="372"/>
        <end position="392"/>
    </location>
</feature>
<gene>
    <name evidence="2" type="ORF">IQ266_22450</name>
</gene>
<comment type="caution">
    <text evidence="2">The sequence shown here is derived from an EMBL/GenBank/DDBJ whole genome shotgun (WGS) entry which is preliminary data.</text>
</comment>
<reference evidence="2" key="1">
    <citation type="submission" date="2020-10" db="EMBL/GenBank/DDBJ databases">
        <authorList>
            <person name="Castelo-Branco R."/>
            <person name="Eusebio N."/>
            <person name="Adriana R."/>
            <person name="Vieira A."/>
            <person name="Brugerolle De Fraissinette N."/>
            <person name="Rezende De Castro R."/>
            <person name="Schneider M.P."/>
            <person name="Vasconcelos V."/>
            <person name="Leao P.N."/>
        </authorList>
    </citation>
    <scope>NUCLEOTIDE SEQUENCE</scope>
    <source>
        <strain evidence="2">LEGE 11480</strain>
    </source>
</reference>
<organism evidence="2 3">
    <name type="scientific">Romeriopsis navalis LEGE 11480</name>
    <dbReference type="NCBI Taxonomy" id="2777977"/>
    <lineage>
        <taxon>Bacteria</taxon>
        <taxon>Bacillati</taxon>
        <taxon>Cyanobacteriota</taxon>
        <taxon>Cyanophyceae</taxon>
        <taxon>Leptolyngbyales</taxon>
        <taxon>Leptolyngbyaceae</taxon>
        <taxon>Romeriopsis</taxon>
        <taxon>Romeriopsis navalis</taxon>
    </lineage>
</organism>
<keyword evidence="1" id="KW-0812">Transmembrane</keyword>
<feature type="transmembrane region" description="Helical" evidence="1">
    <location>
        <begin position="59"/>
        <end position="79"/>
    </location>
</feature>
<dbReference type="RefSeq" id="WP_264327320.1">
    <property type="nucleotide sequence ID" value="NZ_JADEXQ010000108.1"/>
</dbReference>
<feature type="transmembrane region" description="Helical" evidence="1">
    <location>
        <begin position="200"/>
        <end position="221"/>
    </location>
</feature>
<keyword evidence="1" id="KW-1133">Transmembrane helix</keyword>
<dbReference type="AlphaFoldDB" id="A0A928VPQ0"/>
<feature type="transmembrane region" description="Helical" evidence="1">
    <location>
        <begin position="36"/>
        <end position="53"/>
    </location>
</feature>
<dbReference type="EMBL" id="JADEXQ010000108">
    <property type="protein sequence ID" value="MBE9032503.1"/>
    <property type="molecule type" value="Genomic_DNA"/>
</dbReference>
<name>A0A928VPQ0_9CYAN</name>
<accession>A0A928VPQ0</accession>
<keyword evidence="3" id="KW-1185">Reference proteome</keyword>
<protein>
    <submittedName>
        <fullName evidence="2">Uncharacterized protein</fullName>
    </submittedName>
</protein>
<evidence type="ECO:0000313" key="3">
    <source>
        <dbReference type="Proteomes" id="UP000625316"/>
    </source>
</evidence>